<proteinExistence type="predicted"/>
<dbReference type="PANTHER" id="PTHR42852:SF13">
    <property type="entry name" value="PROTEIN DIPZ"/>
    <property type="match status" value="1"/>
</dbReference>
<comment type="caution">
    <text evidence="3">The sequence shown here is derived from an EMBL/GenBank/DDBJ whole genome shotgun (WGS) entry which is preliminary data.</text>
</comment>
<evidence type="ECO:0000313" key="3">
    <source>
        <dbReference type="EMBL" id="TWB44126.1"/>
    </source>
</evidence>
<organism evidence="3 4">
    <name type="scientific">Nitrospirillum amazonense</name>
    <dbReference type="NCBI Taxonomy" id="28077"/>
    <lineage>
        <taxon>Bacteria</taxon>
        <taxon>Pseudomonadati</taxon>
        <taxon>Pseudomonadota</taxon>
        <taxon>Alphaproteobacteria</taxon>
        <taxon>Rhodospirillales</taxon>
        <taxon>Azospirillaceae</taxon>
        <taxon>Nitrospirillum</taxon>
    </lineage>
</organism>
<gene>
    <name evidence="3" type="ORF">FBZ90_10332</name>
</gene>
<dbReference type="EMBL" id="VITR01000003">
    <property type="protein sequence ID" value="TWB44126.1"/>
    <property type="molecule type" value="Genomic_DNA"/>
</dbReference>
<sequence>MSHTLTRLILGTALALVPGLPLAAVASDGAPTAPTPPPAQRVMRTDNAAELARHIAALRTAPFKDTDGQPFHFDSLKGKVVWVNQWAHWCAPCVAEFRVMRQVQEQVGADKLEIVLVSRLRDWEKDQAYVKEHDLPWRQVVLDLPPGTSRELYADVSMNPPEQPAIGTAFPMSTFLGKDGQGLRFDRHPVPVTQAGEPQNQHDVDLLVKTLTQWAGRS</sequence>
<name>A0A560HCN5_9PROT</name>
<feature type="chain" id="PRO_5022044074" evidence="1">
    <location>
        <begin position="24"/>
        <end position="218"/>
    </location>
</feature>
<dbReference type="Pfam" id="PF00578">
    <property type="entry name" value="AhpC-TSA"/>
    <property type="match status" value="1"/>
</dbReference>
<evidence type="ECO:0000256" key="1">
    <source>
        <dbReference type="SAM" id="SignalP"/>
    </source>
</evidence>
<evidence type="ECO:0000259" key="2">
    <source>
        <dbReference type="Pfam" id="PF00578"/>
    </source>
</evidence>
<evidence type="ECO:0000313" key="4">
    <source>
        <dbReference type="Proteomes" id="UP000315751"/>
    </source>
</evidence>
<dbReference type="AlphaFoldDB" id="A0A560HCN5"/>
<feature type="domain" description="Alkyl hydroperoxide reductase subunit C/ Thiol specific antioxidant" evidence="2">
    <location>
        <begin position="64"/>
        <end position="138"/>
    </location>
</feature>
<dbReference type="GO" id="GO:0016491">
    <property type="term" value="F:oxidoreductase activity"/>
    <property type="evidence" value="ECO:0007669"/>
    <property type="project" value="InterPro"/>
</dbReference>
<dbReference type="PANTHER" id="PTHR42852">
    <property type="entry name" value="THIOL:DISULFIDE INTERCHANGE PROTEIN DSBE"/>
    <property type="match status" value="1"/>
</dbReference>
<dbReference type="CDD" id="cd02966">
    <property type="entry name" value="TlpA_like_family"/>
    <property type="match status" value="1"/>
</dbReference>
<dbReference type="Gene3D" id="3.40.30.10">
    <property type="entry name" value="Glutaredoxin"/>
    <property type="match status" value="1"/>
</dbReference>
<reference evidence="3 4" key="1">
    <citation type="submission" date="2019-06" db="EMBL/GenBank/DDBJ databases">
        <title>Genomic Encyclopedia of Type Strains, Phase IV (KMG-V): Genome sequencing to study the core and pangenomes of soil and plant-associated prokaryotes.</title>
        <authorList>
            <person name="Whitman W."/>
        </authorList>
    </citation>
    <scope>NUCLEOTIDE SEQUENCE [LARGE SCALE GENOMIC DNA]</scope>
    <source>
        <strain evidence="3 4">BR 11622</strain>
    </source>
</reference>
<keyword evidence="1" id="KW-0732">Signal</keyword>
<dbReference type="Proteomes" id="UP000315751">
    <property type="component" value="Unassembled WGS sequence"/>
</dbReference>
<dbReference type="InterPro" id="IPR000866">
    <property type="entry name" value="AhpC/TSA"/>
</dbReference>
<protein>
    <submittedName>
        <fullName evidence="3">Thioredoxin-like protein</fullName>
    </submittedName>
</protein>
<feature type="signal peptide" evidence="1">
    <location>
        <begin position="1"/>
        <end position="23"/>
    </location>
</feature>
<dbReference type="RefSeq" id="WP_145729970.1">
    <property type="nucleotide sequence ID" value="NZ_VITR01000003.1"/>
</dbReference>
<dbReference type="InterPro" id="IPR036249">
    <property type="entry name" value="Thioredoxin-like_sf"/>
</dbReference>
<dbReference type="InterPro" id="IPR050553">
    <property type="entry name" value="Thioredoxin_ResA/DsbE_sf"/>
</dbReference>
<dbReference type="OrthoDB" id="9811352at2"/>
<keyword evidence="4" id="KW-1185">Reference proteome</keyword>
<accession>A0A560HCN5</accession>
<dbReference type="GO" id="GO:0016209">
    <property type="term" value="F:antioxidant activity"/>
    <property type="evidence" value="ECO:0007669"/>
    <property type="project" value="InterPro"/>
</dbReference>
<dbReference type="SUPFAM" id="SSF52833">
    <property type="entry name" value="Thioredoxin-like"/>
    <property type="match status" value="1"/>
</dbReference>